<dbReference type="Proteomes" id="UP000664534">
    <property type="component" value="Unassembled WGS sequence"/>
</dbReference>
<dbReference type="AlphaFoldDB" id="A0A8H3F8D9"/>
<reference evidence="1" key="1">
    <citation type="submission" date="2021-03" db="EMBL/GenBank/DDBJ databases">
        <authorList>
            <person name="Tagirdzhanova G."/>
        </authorList>
    </citation>
    <scope>NUCLEOTIDE SEQUENCE</scope>
</reference>
<comment type="caution">
    <text evidence="1">The sequence shown here is derived from an EMBL/GenBank/DDBJ whole genome shotgun (WGS) entry which is preliminary data.</text>
</comment>
<keyword evidence="2" id="KW-1185">Reference proteome</keyword>
<organism evidence="1 2">
    <name type="scientific">Imshaugia aleurites</name>
    <dbReference type="NCBI Taxonomy" id="172621"/>
    <lineage>
        <taxon>Eukaryota</taxon>
        <taxon>Fungi</taxon>
        <taxon>Dikarya</taxon>
        <taxon>Ascomycota</taxon>
        <taxon>Pezizomycotina</taxon>
        <taxon>Lecanoromycetes</taxon>
        <taxon>OSLEUM clade</taxon>
        <taxon>Lecanoromycetidae</taxon>
        <taxon>Lecanorales</taxon>
        <taxon>Lecanorineae</taxon>
        <taxon>Parmeliaceae</taxon>
        <taxon>Imshaugia</taxon>
    </lineage>
</organism>
<name>A0A8H3F8D9_9LECA</name>
<accession>A0A8H3F8D9</accession>
<protein>
    <submittedName>
        <fullName evidence="1">Uncharacterized protein</fullName>
    </submittedName>
</protein>
<proteinExistence type="predicted"/>
<sequence>MRHPPREHRHLHPQMQHKVEQLKQTGADHVLQNQISTPASAVSAPKASTAFSSSSARLDQVLAFTFARSHLALRRRGRAVEKLVRGLLPRRGNCRSREWGGGWGVGVGGGKAGYGMEQVARKVEGGEW</sequence>
<evidence type="ECO:0000313" key="1">
    <source>
        <dbReference type="EMBL" id="CAF9919623.1"/>
    </source>
</evidence>
<evidence type="ECO:0000313" key="2">
    <source>
        <dbReference type="Proteomes" id="UP000664534"/>
    </source>
</evidence>
<gene>
    <name evidence="1" type="ORF">IMSHALPRED_004676</name>
</gene>
<dbReference type="EMBL" id="CAJPDT010000023">
    <property type="protein sequence ID" value="CAF9919623.1"/>
    <property type="molecule type" value="Genomic_DNA"/>
</dbReference>